<organism evidence="3">
    <name type="scientific">Davidia involucrata</name>
    <name type="common">Dove tree</name>
    <dbReference type="NCBI Taxonomy" id="16924"/>
    <lineage>
        <taxon>Eukaryota</taxon>
        <taxon>Viridiplantae</taxon>
        <taxon>Streptophyta</taxon>
        <taxon>Embryophyta</taxon>
        <taxon>Tracheophyta</taxon>
        <taxon>Spermatophyta</taxon>
        <taxon>Magnoliopsida</taxon>
        <taxon>eudicotyledons</taxon>
        <taxon>Gunneridae</taxon>
        <taxon>Pentapetalae</taxon>
        <taxon>asterids</taxon>
        <taxon>Cornales</taxon>
        <taxon>Nyssaceae</taxon>
        <taxon>Davidia</taxon>
    </lineage>
</organism>
<gene>
    <name evidence="3" type="ORF">Din_012883</name>
</gene>
<dbReference type="GO" id="GO:0070390">
    <property type="term" value="C:transcription export complex 2"/>
    <property type="evidence" value="ECO:0007669"/>
    <property type="project" value="TreeGrafter"/>
</dbReference>
<dbReference type="InterPro" id="IPR005062">
    <property type="entry name" value="SAC3/GANP/THP3_conserved"/>
</dbReference>
<reference evidence="3" key="1">
    <citation type="submission" date="2019-08" db="EMBL/GenBank/DDBJ databases">
        <title>Reference gene set and small RNA set construction with multiple tissues from Davidia involucrata Baill.</title>
        <authorList>
            <person name="Yang H."/>
            <person name="Zhou C."/>
            <person name="Li G."/>
            <person name="Wang J."/>
            <person name="Gao P."/>
            <person name="Wang M."/>
            <person name="Wang R."/>
            <person name="Zhao Y."/>
        </authorList>
    </citation>
    <scope>NUCLEOTIDE SEQUENCE</scope>
    <source>
        <tissue evidence="3">Mixed with DoveR01_LX</tissue>
    </source>
</reference>
<dbReference type="Pfam" id="PF03399">
    <property type="entry name" value="SAC3_GANP"/>
    <property type="match status" value="1"/>
</dbReference>
<feature type="region of interest" description="Disordered" evidence="1">
    <location>
        <begin position="319"/>
        <end position="340"/>
    </location>
</feature>
<feature type="domain" description="PCI" evidence="2">
    <location>
        <begin position="574"/>
        <end position="762"/>
    </location>
</feature>
<accession>A0A5B6ZGJ2</accession>
<dbReference type="GO" id="GO:0006406">
    <property type="term" value="P:mRNA export from nucleus"/>
    <property type="evidence" value="ECO:0007669"/>
    <property type="project" value="TreeGrafter"/>
</dbReference>
<protein>
    <recommendedName>
        <fullName evidence="2">PCI domain-containing protein</fullName>
    </recommendedName>
</protein>
<dbReference type="PANTHER" id="PTHR12436">
    <property type="entry name" value="80 KDA MCM3-ASSOCIATED PROTEIN"/>
    <property type="match status" value="1"/>
</dbReference>
<evidence type="ECO:0000256" key="1">
    <source>
        <dbReference type="SAM" id="MobiDB-lite"/>
    </source>
</evidence>
<dbReference type="PROSITE" id="PS50250">
    <property type="entry name" value="PCI"/>
    <property type="match status" value="1"/>
</dbReference>
<dbReference type="PANTHER" id="PTHR12436:SF17">
    <property type="entry name" value="SAC3 FAMILY PROTEIN B"/>
    <property type="match status" value="1"/>
</dbReference>
<feature type="compositionally biased region" description="Polar residues" evidence="1">
    <location>
        <begin position="269"/>
        <end position="278"/>
    </location>
</feature>
<feature type="region of interest" description="Disordered" evidence="1">
    <location>
        <begin position="249"/>
        <end position="286"/>
    </location>
</feature>
<dbReference type="GO" id="GO:0005737">
    <property type="term" value="C:cytoplasm"/>
    <property type="evidence" value="ECO:0007669"/>
    <property type="project" value="TreeGrafter"/>
</dbReference>
<feature type="compositionally biased region" description="Pro residues" evidence="1">
    <location>
        <begin position="26"/>
        <end position="36"/>
    </location>
</feature>
<dbReference type="InterPro" id="IPR045107">
    <property type="entry name" value="SAC3/GANP/THP3"/>
</dbReference>
<dbReference type="EMBL" id="GHES01012883">
    <property type="protein sequence ID" value="MPA43442.1"/>
    <property type="molecule type" value="Transcribed_RNA"/>
</dbReference>
<evidence type="ECO:0000313" key="3">
    <source>
        <dbReference type="EMBL" id="MPA43442.1"/>
    </source>
</evidence>
<dbReference type="FunFam" id="1.25.40.990:FF:000004">
    <property type="entry name" value="Putative peptidase C48 domain family protein"/>
    <property type="match status" value="1"/>
</dbReference>
<sequence length="1609" mass="180572">MAFQGFGKNSGPSAPPKAQTPFGNFPGPPSPAPPLTSSPLQRSPRELEAPDRMRLPPLAFESNNSVLSPYPFAGVYRPIESPPKWGDGQKSFFKDYNAQAHKRPPAVASFDAPRNSGAGVSAKIAQFQDPKRTRSPPLLSTDEDISRNSRTVIGSHSDLLINNHGLSVPQRTRSPPLVLESKHSVEDFGPFGEAQQSALSPPAWGNQPRLPGNFSNLPIRQDQSQFSPYVGIYDTGRNIPTKHADVEVPKRTRSPSLLSANEVSRENSHFTLNNSKRPSLSPPKLGTGSNVLFNAPNSQIHQRPLPPAQNVNREAAVTKPSNFQVPKRTRSPPLPSADQVFQGNSYSLQDDIERELQAKAKRLARFKVELSQPVQSAPVIGNQKFSSNRHDQAMVERRKITEEHSADMVGDLSNGSILSYHEAPESSSIITGLCPDMCPESERAERERKGDLDQYERLDGDRNQTSESLAVKKYTRTAEREADLIRPMPVLQNTIDYLLNLLDQPYDDRFLGLYNFLWDRMRAIRMDLRMQHIFNLGAITMLEQMIRLHIIAMHELCEHTKGEGFSEGFDAHLNIEQMNKTSVELFQLYDDHRKKGIKVPTEKEFRGYYALLKLDKHPGYKVEPAELSLDLSKMTPEMRQNPEVLFARDVARACRTGNFIAFFRLARKASYLQACLMHAHFAKLRTQALASLHCGLQNNQGVPVGHVAEWLGMEEEDIQNLLEYHGFLIKEFEEPYMVKDGPFLNGDNDYPVKCSKLVHLKKANRIVEDVSSPSLAVSLPAEGVKELQLGKVYEQEPTPVQFVETESSYQAVDEEMPDHEAVLSPKDTTQVKPTLKTLAVNQQSGDGHQVTSERPFSWDFSLVHNSPESQQPRIGSVGKPNYDTLFRNSLERNKHSDMDAMPSQIMSRRLDPERFPDSQIDSAMETLAPQTLLIKDLEDEQHKDLHQEIENDEVTRNYHDEEVAEAKLKLILRIWKRRSSKKRELREQRQLAANAALNSLSLGPPIRHNKDQPNAFGEFNIDHVLSERNKKHERSWSRLNVSDVVAGKLGERNPDAKCLCWKIILCSQMDNQDGEELGQWGQAAHLTPGPWLLSKIMPTRKDEDDDSVISFPGLSIWKEWIPSQSGGDLTCCLSVIKDTKLDNLDEMVLGVSAVLFLVSESISWELQKIRLHNLLMALPSGSCLPLLILSDSYEENSNSSSTMVEKLGLHDIDKSRISKFLVVFLATNKQLGHFDGFLSDEQLKEGLQWLASESPSQPVLNCVKTRELVLNHLNSSLEVLDEMSVHEVGPNHCISAFNEALDRSLGEVAAAAEANPACWPCPEIALLEESSDEHRAVKLYLPNTGWSSASRIQPLICALRETKLPTFPDDISWLYRGSNFGKSIENQKLQLENCLIGYLTESSKMMGLALATKEACVMLQKSAGLELHNSTYYIVPKWVMIFRRVFNWRLMSLSNGVFSTAYILEKHGVDIQTSGDLDKLELEGSICSPYYLIHPSLDEMVEVGCSHLTSGMGHSEQEAFQPPTAIVMNGNKVQEATSASDLMEDERNFARYGKLTETNDDTCITNGLNNTSSGLVEVTKATREDKLSKLLEQCNVLQDMIDKKLSIYF</sequence>
<dbReference type="Gene3D" id="1.25.40.990">
    <property type="match status" value="1"/>
</dbReference>
<name>A0A5B6ZGJ2_DAVIN</name>
<feature type="compositionally biased region" description="Basic and acidic residues" evidence="1">
    <location>
        <begin position="43"/>
        <end position="54"/>
    </location>
</feature>
<proteinExistence type="predicted"/>
<dbReference type="InterPro" id="IPR000717">
    <property type="entry name" value="PCI_dom"/>
</dbReference>
<evidence type="ECO:0000259" key="2">
    <source>
        <dbReference type="PROSITE" id="PS50250"/>
    </source>
</evidence>
<feature type="region of interest" description="Disordered" evidence="1">
    <location>
        <begin position="1"/>
        <end position="56"/>
    </location>
</feature>